<evidence type="ECO:0000313" key="1">
    <source>
        <dbReference type="EMBL" id="MCW9711702.1"/>
    </source>
</evidence>
<gene>
    <name evidence="1" type="ORF">LQ318_02190</name>
</gene>
<keyword evidence="2" id="KW-1185">Reference proteome</keyword>
<protein>
    <submittedName>
        <fullName evidence="1">Uncharacterized protein</fullName>
    </submittedName>
</protein>
<dbReference type="Proteomes" id="UP001207337">
    <property type="component" value="Unassembled WGS sequence"/>
</dbReference>
<comment type="caution">
    <text evidence="1">The sequence shown here is derived from an EMBL/GenBank/DDBJ whole genome shotgun (WGS) entry which is preliminary data.</text>
</comment>
<proteinExistence type="predicted"/>
<dbReference type="EMBL" id="JAJNDC010000001">
    <property type="protein sequence ID" value="MCW9711702.1"/>
    <property type="molecule type" value="Genomic_DNA"/>
</dbReference>
<name>A0ABT3PV20_9BACT</name>
<dbReference type="RefSeq" id="WP_265787139.1">
    <property type="nucleotide sequence ID" value="NZ_BAABRS010000001.1"/>
</dbReference>
<evidence type="ECO:0000313" key="2">
    <source>
        <dbReference type="Proteomes" id="UP001207337"/>
    </source>
</evidence>
<accession>A0ABT3PV20</accession>
<reference evidence="1 2" key="1">
    <citation type="submission" date="2021-11" db="EMBL/GenBank/DDBJ databases">
        <title>Aliifidinibius sp. nov., a new bacterium isolated from saline soil.</title>
        <authorList>
            <person name="Galisteo C."/>
            <person name="De La Haba R."/>
            <person name="Sanchez-Porro C."/>
            <person name="Ventosa A."/>
        </authorList>
    </citation>
    <scope>NUCLEOTIDE SEQUENCE [LARGE SCALE GENOMIC DNA]</scope>
    <source>
        <strain evidence="1 2">KACC 190600</strain>
    </source>
</reference>
<sequence length="175" mass="19541">MTFKKWIKYVLSTLLVLVVTLPAFGQFDEFNNVNPGFIKITNTGQLADTLSLWGDVGRSGRYIIPQGTTALELISYGGGFGGTRLNGNNSAFARIQMRVSISRFNEQLNREEVDHFSFRHGDPVPQGLRTYQLSSEDVVTLQVKRKPSFIDVLGVVGPILSTITTSYFIYTEIIK</sequence>
<organism evidence="1 2">
    <name type="scientific">Fodinibius salicampi</name>
    <dbReference type="NCBI Taxonomy" id="1920655"/>
    <lineage>
        <taxon>Bacteria</taxon>
        <taxon>Pseudomonadati</taxon>
        <taxon>Balneolota</taxon>
        <taxon>Balneolia</taxon>
        <taxon>Balneolales</taxon>
        <taxon>Balneolaceae</taxon>
        <taxon>Fodinibius</taxon>
    </lineage>
</organism>